<dbReference type="EMBL" id="NEDP02003775">
    <property type="protein sequence ID" value="OWF47772.1"/>
    <property type="molecule type" value="Genomic_DNA"/>
</dbReference>
<evidence type="ECO:0000256" key="1">
    <source>
        <dbReference type="SAM" id="MobiDB-lite"/>
    </source>
</evidence>
<gene>
    <name evidence="2" type="ORF">KP79_PYT06219</name>
</gene>
<keyword evidence="3" id="KW-1185">Reference proteome</keyword>
<feature type="region of interest" description="Disordered" evidence="1">
    <location>
        <begin position="48"/>
        <end position="68"/>
    </location>
</feature>
<reference evidence="2 3" key="1">
    <citation type="journal article" date="2017" name="Nat. Ecol. Evol.">
        <title>Scallop genome provides insights into evolution of bilaterian karyotype and development.</title>
        <authorList>
            <person name="Wang S."/>
            <person name="Zhang J."/>
            <person name="Jiao W."/>
            <person name="Li J."/>
            <person name="Xun X."/>
            <person name="Sun Y."/>
            <person name="Guo X."/>
            <person name="Huan P."/>
            <person name="Dong B."/>
            <person name="Zhang L."/>
            <person name="Hu X."/>
            <person name="Sun X."/>
            <person name="Wang J."/>
            <person name="Zhao C."/>
            <person name="Wang Y."/>
            <person name="Wang D."/>
            <person name="Huang X."/>
            <person name="Wang R."/>
            <person name="Lv J."/>
            <person name="Li Y."/>
            <person name="Zhang Z."/>
            <person name="Liu B."/>
            <person name="Lu W."/>
            <person name="Hui Y."/>
            <person name="Liang J."/>
            <person name="Zhou Z."/>
            <person name="Hou R."/>
            <person name="Li X."/>
            <person name="Liu Y."/>
            <person name="Li H."/>
            <person name="Ning X."/>
            <person name="Lin Y."/>
            <person name="Zhao L."/>
            <person name="Xing Q."/>
            <person name="Dou J."/>
            <person name="Li Y."/>
            <person name="Mao J."/>
            <person name="Guo H."/>
            <person name="Dou H."/>
            <person name="Li T."/>
            <person name="Mu C."/>
            <person name="Jiang W."/>
            <person name="Fu Q."/>
            <person name="Fu X."/>
            <person name="Miao Y."/>
            <person name="Liu J."/>
            <person name="Yu Q."/>
            <person name="Li R."/>
            <person name="Liao H."/>
            <person name="Li X."/>
            <person name="Kong Y."/>
            <person name="Jiang Z."/>
            <person name="Chourrout D."/>
            <person name="Li R."/>
            <person name="Bao Z."/>
        </authorList>
    </citation>
    <scope>NUCLEOTIDE SEQUENCE [LARGE SCALE GENOMIC DNA]</scope>
    <source>
        <strain evidence="2 3">PY_sf001</strain>
    </source>
</reference>
<proteinExistence type="predicted"/>
<sequence>MDNNNNNQIFEVDGLATDMYGFLRGTKPSGLNLWVTFLTEDKFVPNDTSDEKQCSLPDIGQDGQSEDKEIEEEEYYYPYIRLYADCEDLGYGDGMPKAWRQYCKPSSKIPG</sequence>
<evidence type="ECO:0000313" key="3">
    <source>
        <dbReference type="Proteomes" id="UP000242188"/>
    </source>
</evidence>
<accession>A0A210QGA3</accession>
<name>A0A210QGA3_MIZYE</name>
<organism evidence="2 3">
    <name type="scientific">Mizuhopecten yessoensis</name>
    <name type="common">Japanese scallop</name>
    <name type="synonym">Patinopecten yessoensis</name>
    <dbReference type="NCBI Taxonomy" id="6573"/>
    <lineage>
        <taxon>Eukaryota</taxon>
        <taxon>Metazoa</taxon>
        <taxon>Spiralia</taxon>
        <taxon>Lophotrochozoa</taxon>
        <taxon>Mollusca</taxon>
        <taxon>Bivalvia</taxon>
        <taxon>Autobranchia</taxon>
        <taxon>Pteriomorphia</taxon>
        <taxon>Pectinida</taxon>
        <taxon>Pectinoidea</taxon>
        <taxon>Pectinidae</taxon>
        <taxon>Mizuhopecten</taxon>
    </lineage>
</organism>
<evidence type="ECO:0000313" key="2">
    <source>
        <dbReference type="EMBL" id="OWF47772.1"/>
    </source>
</evidence>
<protein>
    <submittedName>
        <fullName evidence="2">Uncharacterized protein</fullName>
    </submittedName>
</protein>
<comment type="caution">
    <text evidence="2">The sequence shown here is derived from an EMBL/GenBank/DDBJ whole genome shotgun (WGS) entry which is preliminary data.</text>
</comment>
<dbReference type="AlphaFoldDB" id="A0A210QGA3"/>
<dbReference type="Proteomes" id="UP000242188">
    <property type="component" value="Unassembled WGS sequence"/>
</dbReference>